<dbReference type="STRING" id="1190415.SAMN05216593_106295"/>
<proteinExistence type="predicted"/>
<keyword evidence="2" id="KW-1133">Transmembrane helix</keyword>
<evidence type="ECO:0000256" key="2">
    <source>
        <dbReference type="SAM" id="Phobius"/>
    </source>
</evidence>
<dbReference type="RefSeq" id="WP_084537099.1">
    <property type="nucleotide sequence ID" value="NZ_FRDA01000006.1"/>
</dbReference>
<dbReference type="SUPFAM" id="SSF56399">
    <property type="entry name" value="ADP-ribosylation"/>
    <property type="match status" value="1"/>
</dbReference>
<dbReference type="PANTHER" id="PTHR32305">
    <property type="match status" value="1"/>
</dbReference>
<evidence type="ECO:0000313" key="4">
    <source>
        <dbReference type="Proteomes" id="UP000183983"/>
    </source>
</evidence>
<evidence type="ECO:0000256" key="1">
    <source>
        <dbReference type="SAM" id="MobiDB-lite"/>
    </source>
</evidence>
<dbReference type="Gene3D" id="2.180.10.10">
    <property type="entry name" value="RHS repeat-associated core"/>
    <property type="match status" value="1"/>
</dbReference>
<dbReference type="InterPro" id="IPR022385">
    <property type="entry name" value="Rhs_assc_core"/>
</dbReference>
<dbReference type="NCBIfam" id="TIGR03696">
    <property type="entry name" value="Rhs_assc_core"/>
    <property type="match status" value="1"/>
</dbReference>
<dbReference type="Proteomes" id="UP000183983">
    <property type="component" value="Unassembled WGS sequence"/>
</dbReference>
<dbReference type="InterPro" id="IPR050708">
    <property type="entry name" value="T6SS_VgrG/RHS"/>
</dbReference>
<feature type="transmembrane region" description="Helical" evidence="2">
    <location>
        <begin position="173"/>
        <end position="197"/>
    </location>
</feature>
<gene>
    <name evidence="3" type="ORF">SAMN05216593_106295</name>
</gene>
<protein>
    <submittedName>
        <fullName evidence="3">RHS repeat-associated core domain-containing protein</fullName>
    </submittedName>
</protein>
<reference evidence="3 4" key="1">
    <citation type="submission" date="2016-11" db="EMBL/GenBank/DDBJ databases">
        <authorList>
            <person name="Jaros S."/>
            <person name="Januszkiewicz K."/>
            <person name="Wedrychowicz H."/>
        </authorList>
    </citation>
    <scope>NUCLEOTIDE SEQUENCE [LARGE SCALE GENOMIC DNA]</scope>
    <source>
        <strain evidence="3 4">LMG 26898</strain>
    </source>
</reference>
<sequence>MATLCRYTYDALDRFSARSALASAPASRFYCAGRLTTELQGEQQRTLFQAGGQLLAQLHSDADIRCAMLTAIDHQDSVLHAAAAGQQTDIAYAPYGHREASLADVLPGFTGAQPEPSTGHYLLGNGYRAYNPVLMRFNSPDALSPFGEGGLNAYAYCLGDPVNRIDPTGHVGFFISVTALGLLSTYAGTATLIAGAVTQSSNPELSGKLLTAGAVLGGSGLALLGGVAATRRIGARKKTLTSPLASSPAPEHRPSFRRGGADDTSLTLFERIENLQDERAASARKLQRLDARALKDPAYLAQRLPTTAGLEPIALSLGLPPDMTFDEMESFLAHGSYPWRRIRGSSDV</sequence>
<accession>A0A1M7NPF9</accession>
<feature type="region of interest" description="Disordered" evidence="1">
    <location>
        <begin position="239"/>
        <end position="262"/>
    </location>
</feature>
<keyword evidence="2" id="KW-0812">Transmembrane</keyword>
<name>A0A1M7NPF9_9PSED</name>
<organism evidence="3 4">
    <name type="scientific">Pseudomonas asturiensis</name>
    <dbReference type="NCBI Taxonomy" id="1190415"/>
    <lineage>
        <taxon>Bacteria</taxon>
        <taxon>Pseudomonadati</taxon>
        <taxon>Pseudomonadota</taxon>
        <taxon>Gammaproteobacteria</taxon>
        <taxon>Pseudomonadales</taxon>
        <taxon>Pseudomonadaceae</taxon>
        <taxon>Pseudomonas</taxon>
    </lineage>
</organism>
<evidence type="ECO:0000313" key="3">
    <source>
        <dbReference type="EMBL" id="SHN05909.1"/>
    </source>
</evidence>
<dbReference type="AlphaFoldDB" id="A0A1M7NPF9"/>
<feature type="transmembrane region" description="Helical" evidence="2">
    <location>
        <begin position="209"/>
        <end position="229"/>
    </location>
</feature>
<dbReference type="EMBL" id="FRDA01000006">
    <property type="protein sequence ID" value="SHN05909.1"/>
    <property type="molecule type" value="Genomic_DNA"/>
</dbReference>
<dbReference type="PANTHER" id="PTHR32305:SF15">
    <property type="entry name" value="PROTEIN RHSA-RELATED"/>
    <property type="match status" value="1"/>
</dbReference>
<keyword evidence="2" id="KW-0472">Membrane</keyword>
<dbReference type="OrthoDB" id="6043530at2"/>